<reference evidence="4 5" key="1">
    <citation type="submission" date="2017-08" db="EMBL/GenBank/DDBJ databases">
        <title>WGS of Clinical strains of the CDC Group NO-1 linked to zoonotic infections in humans.</title>
        <authorList>
            <person name="Bernier A.-M."/>
            <person name="Bernard K."/>
        </authorList>
    </citation>
    <scope>NUCLEOTIDE SEQUENCE [LARGE SCALE GENOMIC DNA]</scope>
    <source>
        <strain evidence="4 5">NML00-0135</strain>
    </source>
</reference>
<sequence>MVQGNTALPASPAAASAPALRHALVTGGGSGIGAAIARRLVADGFRVTLLGRRLDALQAAAAEWPEAMQAVSADVSEPAQLQAALAQARQRFGPIDTLINNAGQAQTAPFAKMELALWQQMLAVNLTGTMLCTQAALPDMLAAGWGRIVNVASTAGQIGYAYVSAYCAAKHGVIGLTRALALELARKGITVNAVCPGYTDTDIVREAIDNIVAKTGRSAEQAMAEFVKSNPQGRLVQPAEVADAVAWLCGAGAGAVNGQAIAVAGGEVMP</sequence>
<comment type="similarity">
    <text evidence="1 2">Belongs to the short-chain dehydrogenases/reductases (SDR) family.</text>
</comment>
<dbReference type="InterPro" id="IPR036291">
    <property type="entry name" value="NAD(P)-bd_dom_sf"/>
</dbReference>
<dbReference type="PROSITE" id="PS00061">
    <property type="entry name" value="ADH_SHORT"/>
    <property type="match status" value="1"/>
</dbReference>
<proteinExistence type="inferred from homology"/>
<dbReference type="InterPro" id="IPR057326">
    <property type="entry name" value="KR_dom"/>
</dbReference>
<dbReference type="AlphaFoldDB" id="A0A2A2AJP3"/>
<dbReference type="Proteomes" id="UP000218054">
    <property type="component" value="Unassembled WGS sequence"/>
</dbReference>
<organism evidence="4 5">
    <name type="scientific">Vandammella animalimorsus</name>
    <dbReference type="NCBI Taxonomy" id="2029117"/>
    <lineage>
        <taxon>Bacteria</taxon>
        <taxon>Pseudomonadati</taxon>
        <taxon>Pseudomonadota</taxon>
        <taxon>Betaproteobacteria</taxon>
        <taxon>Burkholderiales</taxon>
        <taxon>Comamonadaceae</taxon>
        <taxon>Vandammella</taxon>
    </lineage>
</organism>
<feature type="domain" description="Ketoreductase" evidence="3">
    <location>
        <begin position="21"/>
        <end position="187"/>
    </location>
</feature>
<dbReference type="FunFam" id="3.40.50.720:FF:000084">
    <property type="entry name" value="Short-chain dehydrogenase reductase"/>
    <property type="match status" value="1"/>
</dbReference>
<dbReference type="EMBL" id="NSJB01000002">
    <property type="protein sequence ID" value="PAT37839.1"/>
    <property type="molecule type" value="Genomic_DNA"/>
</dbReference>
<keyword evidence="5" id="KW-1185">Reference proteome</keyword>
<dbReference type="InterPro" id="IPR020904">
    <property type="entry name" value="Sc_DH/Rdtase_CS"/>
</dbReference>
<comment type="caution">
    <text evidence="4">The sequence shown here is derived from an EMBL/GenBank/DDBJ whole genome shotgun (WGS) entry which is preliminary data.</text>
</comment>
<gene>
    <name evidence="4" type="ORF">CK625_04775</name>
</gene>
<dbReference type="Pfam" id="PF00106">
    <property type="entry name" value="adh_short"/>
    <property type="match status" value="1"/>
</dbReference>
<dbReference type="PRINTS" id="PR00080">
    <property type="entry name" value="SDRFAMILY"/>
</dbReference>
<dbReference type="RefSeq" id="WP_095539405.1">
    <property type="nucleotide sequence ID" value="NZ_NSJB01000002.1"/>
</dbReference>
<dbReference type="CDD" id="cd05233">
    <property type="entry name" value="SDR_c"/>
    <property type="match status" value="1"/>
</dbReference>
<name>A0A2A2AJP3_9BURK</name>
<dbReference type="Gene3D" id="3.40.50.720">
    <property type="entry name" value="NAD(P)-binding Rossmann-like Domain"/>
    <property type="match status" value="1"/>
</dbReference>
<evidence type="ECO:0000259" key="3">
    <source>
        <dbReference type="SMART" id="SM00822"/>
    </source>
</evidence>
<evidence type="ECO:0000256" key="2">
    <source>
        <dbReference type="RuleBase" id="RU000363"/>
    </source>
</evidence>
<dbReference type="PANTHER" id="PTHR42879">
    <property type="entry name" value="3-OXOACYL-(ACYL-CARRIER-PROTEIN) REDUCTASE"/>
    <property type="match status" value="1"/>
</dbReference>
<dbReference type="SUPFAM" id="SSF51735">
    <property type="entry name" value="NAD(P)-binding Rossmann-fold domains"/>
    <property type="match status" value="1"/>
</dbReference>
<accession>A0A2A2AJP3</accession>
<protein>
    <submittedName>
        <fullName evidence="4">3-hydroxyacyl-CoA dehydrogenase</fullName>
    </submittedName>
</protein>
<dbReference type="PANTHER" id="PTHR42879:SF2">
    <property type="entry name" value="3-OXOACYL-[ACYL-CARRIER-PROTEIN] REDUCTASE FABG"/>
    <property type="match status" value="1"/>
</dbReference>
<evidence type="ECO:0000313" key="5">
    <source>
        <dbReference type="Proteomes" id="UP000218054"/>
    </source>
</evidence>
<dbReference type="SMART" id="SM00822">
    <property type="entry name" value="PKS_KR"/>
    <property type="match status" value="1"/>
</dbReference>
<dbReference type="PRINTS" id="PR00081">
    <property type="entry name" value="GDHRDH"/>
</dbReference>
<dbReference type="InterPro" id="IPR002347">
    <property type="entry name" value="SDR_fam"/>
</dbReference>
<evidence type="ECO:0000256" key="1">
    <source>
        <dbReference type="ARBA" id="ARBA00006484"/>
    </source>
</evidence>
<evidence type="ECO:0000313" key="4">
    <source>
        <dbReference type="EMBL" id="PAT37839.1"/>
    </source>
</evidence>
<dbReference type="GO" id="GO:0032787">
    <property type="term" value="P:monocarboxylic acid metabolic process"/>
    <property type="evidence" value="ECO:0007669"/>
    <property type="project" value="UniProtKB-ARBA"/>
</dbReference>
<dbReference type="InterPro" id="IPR050259">
    <property type="entry name" value="SDR"/>
</dbReference>